<dbReference type="AlphaFoldDB" id="A0A4R6M6I9"/>
<dbReference type="GO" id="GO:0030234">
    <property type="term" value="F:enzyme regulator activity"/>
    <property type="evidence" value="ECO:0007669"/>
    <property type="project" value="TreeGrafter"/>
</dbReference>
<dbReference type="EMBL" id="SNXC01000013">
    <property type="protein sequence ID" value="TDO96963.1"/>
    <property type="molecule type" value="Genomic_DNA"/>
</dbReference>
<dbReference type="OrthoDB" id="6708821at2"/>
<dbReference type="GO" id="GO:0031241">
    <property type="term" value="C:periplasmic side of cell outer membrane"/>
    <property type="evidence" value="ECO:0007669"/>
    <property type="project" value="TreeGrafter"/>
</dbReference>
<dbReference type="SUPFAM" id="SSF53822">
    <property type="entry name" value="Periplasmic binding protein-like I"/>
    <property type="match status" value="1"/>
</dbReference>
<accession>A0A4R6M6I9</accession>
<sequence length="618" mass="68803">MRSLHSRIITLTTFTLLLVGCGSIETNDDTVSNTGSTSEIPLIIDEQAPTDPIEFALWRARNADSLEQSILFYFHAANEMMAVEEWQHAASILNDNVTPFSSSVQFQGYLLLAQANAELKKPLDALSALSRAKRLPAAQSPASENQLGLQRASVLETLENWPATLKERLKLSFTLPPDGRSDNQSKLWLAAQNLTDVELEYLRNDNNIILRGWLDVSSLLRNQSLTLEQQLEAFAKWRTSHPSHPASINPPIDFQLIASLGDLVPTSIALMLPMSSTLKPASDAILEGFLKTYYASTGIRPKIKVIDSDQYEHIEDAYLEATNTNPDVVIGPLRKSNVARLLQTDLTVPTIALNRLEQNPSKTNLFYFSLNVADDISELINVAKQAGAEKAAILTTQATWALRQGDEFNTVAEEAAVPVAINLSYEDTPKGRQNAIKKILLVDESEKRQRSIAKWIGEPVESISRARQDLDYIFFVGKISDAKQIRPLVDFYFADHIPLLSTNSLNDTPPYKLAKKEDIERILFTEIPELLVETDNAGSTDSNLILRLKAMGSDSLLLANRYPVFEQLANARLSAKTGIITLDDQGVFHRRPNIVTYRKGKIVDAQTAFEFQGEETQQ</sequence>
<dbReference type="RefSeq" id="WP_133504454.1">
    <property type="nucleotide sequence ID" value="NZ_SNXC01000013.1"/>
</dbReference>
<proteinExistence type="predicted"/>
<protein>
    <recommendedName>
        <fullName evidence="4">LppC family lipoprotein</fullName>
    </recommendedName>
</protein>
<organism evidence="2 3">
    <name type="scientific">Marinomonas balearica</name>
    <dbReference type="NCBI Taxonomy" id="491947"/>
    <lineage>
        <taxon>Bacteria</taxon>
        <taxon>Pseudomonadati</taxon>
        <taxon>Pseudomonadota</taxon>
        <taxon>Gammaproteobacteria</taxon>
        <taxon>Oceanospirillales</taxon>
        <taxon>Oceanospirillaceae</taxon>
        <taxon>Marinomonas</taxon>
    </lineage>
</organism>
<keyword evidence="1" id="KW-0472">Membrane</keyword>
<dbReference type="InterPro" id="IPR007443">
    <property type="entry name" value="LpoA"/>
</dbReference>
<dbReference type="PROSITE" id="PS51257">
    <property type="entry name" value="PROKAR_LIPOPROTEIN"/>
    <property type="match status" value="1"/>
</dbReference>
<evidence type="ECO:0000313" key="2">
    <source>
        <dbReference type="EMBL" id="TDO96963.1"/>
    </source>
</evidence>
<dbReference type="Proteomes" id="UP000294656">
    <property type="component" value="Unassembled WGS sequence"/>
</dbReference>
<dbReference type="CDD" id="cd06339">
    <property type="entry name" value="PBP1_YraM_LppC_lipoprotein-like"/>
    <property type="match status" value="1"/>
</dbReference>
<dbReference type="Gene3D" id="1.25.40.650">
    <property type="match status" value="1"/>
</dbReference>
<dbReference type="PANTHER" id="PTHR38038">
    <property type="entry name" value="PENICILLIN-BINDING PROTEIN ACTIVATOR LPOA"/>
    <property type="match status" value="1"/>
</dbReference>
<gene>
    <name evidence="2" type="ORF">DFP79_2736</name>
</gene>
<reference evidence="2 3" key="1">
    <citation type="submission" date="2019-03" db="EMBL/GenBank/DDBJ databases">
        <title>Genomic Encyclopedia of Type Strains, Phase III (KMG-III): the genomes of soil and plant-associated and newly described type strains.</title>
        <authorList>
            <person name="Whitman W."/>
        </authorList>
    </citation>
    <scope>NUCLEOTIDE SEQUENCE [LARGE SCALE GENOMIC DNA]</scope>
    <source>
        <strain evidence="2 3">CECT 7378</strain>
    </source>
</reference>
<name>A0A4R6M6I9_9GAMM</name>
<evidence type="ECO:0008006" key="4">
    <source>
        <dbReference type="Google" id="ProtNLM"/>
    </source>
</evidence>
<dbReference type="InterPro" id="IPR028082">
    <property type="entry name" value="Peripla_BP_I"/>
</dbReference>
<dbReference type="Pfam" id="PF04348">
    <property type="entry name" value="LppC"/>
    <property type="match status" value="1"/>
</dbReference>
<evidence type="ECO:0000313" key="3">
    <source>
        <dbReference type="Proteomes" id="UP000294656"/>
    </source>
</evidence>
<dbReference type="PANTHER" id="PTHR38038:SF1">
    <property type="entry name" value="PENICILLIN-BINDING PROTEIN ACTIVATOR LPOA"/>
    <property type="match status" value="1"/>
</dbReference>
<dbReference type="GO" id="GO:0009252">
    <property type="term" value="P:peptidoglycan biosynthetic process"/>
    <property type="evidence" value="ECO:0007669"/>
    <property type="project" value="TreeGrafter"/>
</dbReference>
<comment type="caution">
    <text evidence="2">The sequence shown here is derived from an EMBL/GenBank/DDBJ whole genome shotgun (WGS) entry which is preliminary data.</text>
</comment>
<evidence type="ECO:0000256" key="1">
    <source>
        <dbReference type="ARBA" id="ARBA00023136"/>
    </source>
</evidence>
<keyword evidence="3" id="KW-1185">Reference proteome</keyword>
<dbReference type="Gene3D" id="3.40.50.2300">
    <property type="match status" value="2"/>
</dbReference>